<evidence type="ECO:0000313" key="9">
    <source>
        <dbReference type="Proteomes" id="UP000002572"/>
    </source>
</evidence>
<dbReference type="SUPFAM" id="SSF56349">
    <property type="entry name" value="DNA breaking-rejoining enzymes"/>
    <property type="match status" value="1"/>
</dbReference>
<evidence type="ECO:0000256" key="2">
    <source>
        <dbReference type="ARBA" id="ARBA00022908"/>
    </source>
</evidence>
<dbReference type="RefSeq" id="WP_013506967.1">
    <property type="nucleotide sequence ID" value="NC_014836.1"/>
</dbReference>
<comment type="similarity">
    <text evidence="1">Belongs to the 'phage' integrase family.</text>
</comment>
<evidence type="ECO:0000256" key="5">
    <source>
        <dbReference type="PROSITE-ProRule" id="PRU01248"/>
    </source>
</evidence>
<dbReference type="InterPro" id="IPR011010">
    <property type="entry name" value="DNA_brk_join_enz"/>
</dbReference>
<proteinExistence type="inferred from homology"/>
<dbReference type="AlphaFoldDB" id="E6W4M1"/>
<feature type="domain" description="Tyr recombinase" evidence="6">
    <location>
        <begin position="106"/>
        <end position="289"/>
    </location>
</feature>
<dbReference type="PROSITE" id="PS51898">
    <property type="entry name" value="TYR_RECOMBINASE"/>
    <property type="match status" value="1"/>
</dbReference>
<evidence type="ECO:0000313" key="8">
    <source>
        <dbReference type="EMBL" id="ADU67094.1"/>
    </source>
</evidence>
<reference evidence="8 9" key="1">
    <citation type="submission" date="2010-12" db="EMBL/GenBank/DDBJ databases">
        <title>Complete sequence of Desulfurispirillum indicum S5.</title>
        <authorList>
            <consortium name="US DOE Joint Genome Institute"/>
            <person name="Lucas S."/>
            <person name="Copeland A."/>
            <person name="Lapidus A."/>
            <person name="Cheng J.-F."/>
            <person name="Goodwin L."/>
            <person name="Pitluck S."/>
            <person name="Chertkov O."/>
            <person name="Held B."/>
            <person name="Detter J.C."/>
            <person name="Han C."/>
            <person name="Tapia R."/>
            <person name="Land M."/>
            <person name="Hauser L."/>
            <person name="Kyrpides N."/>
            <person name="Ivanova N."/>
            <person name="Mikhailova N."/>
            <person name="Haggblom M."/>
            <person name="Rauschenbach I."/>
            <person name="Bini E."/>
            <person name="Woyke T."/>
        </authorList>
    </citation>
    <scope>NUCLEOTIDE SEQUENCE [LARGE SCALE GENOMIC DNA]</scope>
    <source>
        <strain evidence="9">ATCC BAA-1389 / DSM 22839 / S5</strain>
    </source>
</reference>
<protein>
    <submittedName>
        <fullName evidence="8">Integrase family protein</fullName>
    </submittedName>
</protein>
<dbReference type="PANTHER" id="PTHR30349">
    <property type="entry name" value="PHAGE INTEGRASE-RELATED"/>
    <property type="match status" value="1"/>
</dbReference>
<dbReference type="GO" id="GO:0003677">
    <property type="term" value="F:DNA binding"/>
    <property type="evidence" value="ECO:0007669"/>
    <property type="project" value="UniProtKB-UniRule"/>
</dbReference>
<dbReference type="HOGENOM" id="CLU_027562_9_5_0"/>
<dbReference type="Pfam" id="PF13495">
    <property type="entry name" value="Phage_int_SAM_4"/>
    <property type="match status" value="1"/>
</dbReference>
<keyword evidence="3 5" id="KW-0238">DNA-binding</keyword>
<dbReference type="InterPro" id="IPR010998">
    <property type="entry name" value="Integrase_recombinase_N"/>
</dbReference>
<gene>
    <name evidence="8" type="ordered locus">Selin_2379</name>
</gene>
<dbReference type="PROSITE" id="PS51900">
    <property type="entry name" value="CB"/>
    <property type="match status" value="1"/>
</dbReference>
<keyword evidence="2" id="KW-0229">DNA integration</keyword>
<name>E6W4M1_DESIS</name>
<sequence>MNTTMPQDPSFNKLYQKHLKCLKLGGLQPKTIDAYARALRRIGHYFDGNVCDLSSDQLLDYFTELLDTHSWSAVKLDLYGLKFFYSEVLRKPWENILLIKPPKASRIPDILSVEQAGRLFAATSTLSYKVFFFTCYSMGLRLGEGIRLTVDDIDTGNMRVHIRDAKGNKDRLVPLPDKTLQVLREFWAVHRHPCFLFPSRKRGLKNAHLVDLPLDRGGIQSAMQSVVRHLGLRRISCYSLRHSYATHMLEAGVDLLELQQILGHVSILTTARYTHLTATTANNTRVVVNSIVNSFDLTWRGRK</sequence>
<dbReference type="InterPro" id="IPR002104">
    <property type="entry name" value="Integrase_catalytic"/>
</dbReference>
<dbReference type="InParanoid" id="E6W4M1"/>
<keyword evidence="4" id="KW-0233">DNA recombination</keyword>
<dbReference type="STRING" id="653733.Selin_2379"/>
<evidence type="ECO:0000259" key="7">
    <source>
        <dbReference type="PROSITE" id="PS51900"/>
    </source>
</evidence>
<dbReference type="PANTHER" id="PTHR30349:SF64">
    <property type="entry name" value="PROPHAGE INTEGRASE INTD-RELATED"/>
    <property type="match status" value="1"/>
</dbReference>
<dbReference type="KEGG" id="din:Selin_2379"/>
<dbReference type="InterPro" id="IPR044068">
    <property type="entry name" value="CB"/>
</dbReference>
<organism evidence="8 9">
    <name type="scientific">Desulfurispirillum indicum (strain ATCC BAA-1389 / DSM 22839 / S5)</name>
    <dbReference type="NCBI Taxonomy" id="653733"/>
    <lineage>
        <taxon>Bacteria</taxon>
        <taxon>Pseudomonadati</taxon>
        <taxon>Chrysiogenota</taxon>
        <taxon>Chrysiogenia</taxon>
        <taxon>Chrysiogenales</taxon>
        <taxon>Chrysiogenaceae</taxon>
        <taxon>Desulfurispirillum</taxon>
    </lineage>
</organism>
<dbReference type="EMBL" id="CP002432">
    <property type="protein sequence ID" value="ADU67094.1"/>
    <property type="molecule type" value="Genomic_DNA"/>
</dbReference>
<dbReference type="eggNOG" id="COG4974">
    <property type="taxonomic scope" value="Bacteria"/>
</dbReference>
<evidence type="ECO:0000256" key="4">
    <source>
        <dbReference type="ARBA" id="ARBA00023172"/>
    </source>
</evidence>
<dbReference type="InterPro" id="IPR050090">
    <property type="entry name" value="Tyrosine_recombinase_XerCD"/>
</dbReference>
<dbReference type="Pfam" id="PF00589">
    <property type="entry name" value="Phage_integrase"/>
    <property type="match status" value="1"/>
</dbReference>
<dbReference type="InterPro" id="IPR013762">
    <property type="entry name" value="Integrase-like_cat_sf"/>
</dbReference>
<dbReference type="GO" id="GO:0006310">
    <property type="term" value="P:DNA recombination"/>
    <property type="evidence" value="ECO:0007669"/>
    <property type="project" value="UniProtKB-KW"/>
</dbReference>
<keyword evidence="9" id="KW-1185">Reference proteome</keyword>
<dbReference type="Gene3D" id="1.10.443.10">
    <property type="entry name" value="Intergrase catalytic core"/>
    <property type="match status" value="1"/>
</dbReference>
<dbReference type="InterPro" id="IPR004107">
    <property type="entry name" value="Integrase_SAM-like_N"/>
</dbReference>
<evidence type="ECO:0000256" key="1">
    <source>
        <dbReference type="ARBA" id="ARBA00008857"/>
    </source>
</evidence>
<dbReference type="Gene3D" id="1.10.150.130">
    <property type="match status" value="1"/>
</dbReference>
<evidence type="ECO:0000256" key="3">
    <source>
        <dbReference type="ARBA" id="ARBA00023125"/>
    </source>
</evidence>
<feature type="domain" description="Core-binding (CB)" evidence="7">
    <location>
        <begin position="9"/>
        <end position="89"/>
    </location>
</feature>
<evidence type="ECO:0000259" key="6">
    <source>
        <dbReference type="PROSITE" id="PS51898"/>
    </source>
</evidence>
<accession>E6W4M1</accession>
<dbReference type="GO" id="GO:0015074">
    <property type="term" value="P:DNA integration"/>
    <property type="evidence" value="ECO:0007669"/>
    <property type="project" value="UniProtKB-KW"/>
</dbReference>
<dbReference type="Proteomes" id="UP000002572">
    <property type="component" value="Chromosome"/>
</dbReference>